<name>A0A6G0ZBB8_APHCR</name>
<reference evidence="1 2" key="1">
    <citation type="submission" date="2019-08" db="EMBL/GenBank/DDBJ databases">
        <title>Whole genome of Aphis craccivora.</title>
        <authorList>
            <person name="Voronova N.V."/>
            <person name="Shulinski R.S."/>
            <person name="Bandarenka Y.V."/>
            <person name="Zhorov D.G."/>
            <person name="Warner D."/>
        </authorList>
    </citation>
    <scope>NUCLEOTIDE SEQUENCE [LARGE SCALE GENOMIC DNA]</scope>
    <source>
        <strain evidence="1">180601</strain>
        <tissue evidence="1">Whole Body</tissue>
    </source>
</reference>
<dbReference type="AlphaFoldDB" id="A0A6G0ZBB8"/>
<evidence type="ECO:0000313" key="1">
    <source>
        <dbReference type="EMBL" id="KAF0767907.1"/>
    </source>
</evidence>
<keyword evidence="1" id="KW-0808">Transferase</keyword>
<keyword evidence="2" id="KW-1185">Reference proteome</keyword>
<protein>
    <submittedName>
        <fullName evidence="1">Interferon-inducible double-stranded RNA-dependent protein kinase activator A</fullName>
    </submittedName>
</protein>
<comment type="caution">
    <text evidence="1">The sequence shown here is derived from an EMBL/GenBank/DDBJ whole genome shotgun (WGS) entry which is preliminary data.</text>
</comment>
<gene>
    <name evidence="1" type="ORF">FWK35_00009041</name>
</gene>
<dbReference type="GO" id="GO:0016301">
    <property type="term" value="F:kinase activity"/>
    <property type="evidence" value="ECO:0007669"/>
    <property type="project" value="UniProtKB-KW"/>
</dbReference>
<dbReference type="Proteomes" id="UP000478052">
    <property type="component" value="Unassembled WGS sequence"/>
</dbReference>
<proteinExistence type="predicted"/>
<evidence type="ECO:0000313" key="2">
    <source>
        <dbReference type="Proteomes" id="UP000478052"/>
    </source>
</evidence>
<organism evidence="1 2">
    <name type="scientific">Aphis craccivora</name>
    <name type="common">Cowpea aphid</name>
    <dbReference type="NCBI Taxonomy" id="307492"/>
    <lineage>
        <taxon>Eukaryota</taxon>
        <taxon>Metazoa</taxon>
        <taxon>Ecdysozoa</taxon>
        <taxon>Arthropoda</taxon>
        <taxon>Hexapoda</taxon>
        <taxon>Insecta</taxon>
        <taxon>Pterygota</taxon>
        <taxon>Neoptera</taxon>
        <taxon>Paraneoptera</taxon>
        <taxon>Hemiptera</taxon>
        <taxon>Sternorrhyncha</taxon>
        <taxon>Aphidomorpha</taxon>
        <taxon>Aphidoidea</taxon>
        <taxon>Aphididae</taxon>
        <taxon>Aphidini</taxon>
        <taxon>Aphis</taxon>
        <taxon>Aphis</taxon>
    </lineage>
</organism>
<dbReference type="EMBL" id="VUJU01000872">
    <property type="protein sequence ID" value="KAF0767907.1"/>
    <property type="molecule type" value="Genomic_DNA"/>
</dbReference>
<sequence>MLPVVFLFLGKIYGYNAKFREILIQGYSFSGYGMTNGEANTFLKNLVFISEIVDYLTSTNPTQLVNNDELEKSIN</sequence>
<keyword evidence="1" id="KW-0418">Kinase</keyword>
<accession>A0A6G0ZBB8</accession>